<proteinExistence type="predicted"/>
<accession>A0A644YBT6</accession>
<name>A0A644YBT6_9ZZZZ</name>
<gene>
    <name evidence="1" type="ORF">SDC9_72506</name>
</gene>
<reference evidence="1" key="1">
    <citation type="submission" date="2019-08" db="EMBL/GenBank/DDBJ databases">
        <authorList>
            <person name="Kucharzyk K."/>
            <person name="Murdoch R.W."/>
            <person name="Higgins S."/>
            <person name="Loffler F."/>
        </authorList>
    </citation>
    <scope>NUCLEOTIDE SEQUENCE</scope>
</reference>
<dbReference type="EMBL" id="VSSQ01004628">
    <property type="protein sequence ID" value="MPM26005.1"/>
    <property type="molecule type" value="Genomic_DNA"/>
</dbReference>
<evidence type="ECO:0000313" key="1">
    <source>
        <dbReference type="EMBL" id="MPM26005.1"/>
    </source>
</evidence>
<sequence>MRYAFAVSAVADDDTVTVVADRGEKNFGGAGRPAAGKSNDRIEGMSILRGDIAVISRPVSHIYHIALAQENAERVGGGSHVAAQVASQIDYPVCSLVTVCIDAA</sequence>
<dbReference type="AlphaFoldDB" id="A0A644YBT6"/>
<protein>
    <submittedName>
        <fullName evidence="1">Uncharacterized protein</fullName>
    </submittedName>
</protein>
<comment type="caution">
    <text evidence="1">The sequence shown here is derived from an EMBL/GenBank/DDBJ whole genome shotgun (WGS) entry which is preliminary data.</text>
</comment>
<organism evidence="1">
    <name type="scientific">bioreactor metagenome</name>
    <dbReference type="NCBI Taxonomy" id="1076179"/>
    <lineage>
        <taxon>unclassified sequences</taxon>
        <taxon>metagenomes</taxon>
        <taxon>ecological metagenomes</taxon>
    </lineage>
</organism>